<evidence type="ECO:0000256" key="5">
    <source>
        <dbReference type="ARBA" id="ARBA00022490"/>
    </source>
</evidence>
<evidence type="ECO:0000256" key="4">
    <source>
        <dbReference type="ARBA" id="ARBA00022468"/>
    </source>
</evidence>
<evidence type="ECO:0000313" key="9">
    <source>
        <dbReference type="EMBL" id="KAF0976837.1"/>
    </source>
</evidence>
<evidence type="ECO:0000259" key="8">
    <source>
        <dbReference type="Pfam" id="PF13890"/>
    </source>
</evidence>
<gene>
    <name evidence="9" type="ORF">FDP41_004132</name>
</gene>
<protein>
    <recommendedName>
        <fullName evidence="3">Rab3 GTPase-activating protein catalytic subunit</fullName>
    </recommendedName>
</protein>
<sequence length="1129" mass="131002">MNSKQQLVSKIVIGENSSSLDHPNARTPTTTTAIDYTQQPPTLNDREYILNNEVSSSPFTTSRSSRSSSSIIASDSVDSFNFNNNQMLNSSLSQDPLEDLSKNEEKNYVFEINDYSKLTAWEKFVDQIESCIVTWCTNTAPTAAATRDSSHPRRSQQQFSDFSHHSQLLIYGGAKYRLTYFKNTTSSSNNRTFNTTSSSNSNFNNNNNTSNYNSSSNNSNSSSNNNNTSPSTHHSQTSSSSSSIHSSTTCCHFDTNFLLENDNDFQHRSHHLTRWFGVQEFLILSQYIEKRNEQHSHHHQQQHGKSLSKQLITTLLSAISIALSNTHFSIPYFVLCDGVHDYIGRFNSSLVNQITRFKSESLRKQLEQNKYLSSRYTKLSGIIELFCFNIGKHVKICNEIQIKARYNYVLESYNSQQWNWMKNNFSLKESRMGASDIPPLGCKYDPIHSITMACLFPNVLQHLQQQIDELNLTQSFSWEVRMNVEKRPELEHTDGLHRLLFDIYLPFKKTSFKENTMNDLTTTFYQPSSSPLQQQQQQHNNHTTYDYIHEAIFDIFDVHHDDDTSSSQFMKRSQQHYISTNEITSYIPKSCSPSSLLRRLCDHLPKMKNMSDIGILWKNFIRILFKFWEETNIQDLSVLAQIAPDQSFIPFTKDNVSWTPSCLLEQKIDMLNVCCKRECELARKKWKRKELKRKEWKDSGLDISEDEEEEDDDEFYDVQSENDDDRNNTCSSSQIDEQQQSQQPFTQHSPHIKQVLEISNGRKINIPITQYIPTKTEDVIEEEQHLLSNMESSQQRARYQCEGLLSDMQAFKYVNPNAEFSDFLLWYSPKDVVDANSNSLSSRMSSQSNENIWKQFWEEAQPIPVSKQKPLFDHKLHAEKVIHYLDTIEMTHVMDELIICSLVATYYSLREWWMDIIHNNESMMLLQETKKDLSILSDDFSESRTPVITKIEERFAFIRELLKKLSKETILQQTDLLEVLTEKLQDLEKSISLVISVLSKFHNNKRWLSSPFIHFLPYMEQLIFNESFCLTSHENPTSNHHILCQICAGGEEEEENENTDTTTTMVEEKKSGQHSSRVIHATEHAREFILRCQALRPYLNSDATPQLLYALVSRDEIRVSIALTEKVPW</sequence>
<feature type="coiled-coil region" evidence="6">
    <location>
        <begin position="948"/>
        <end position="990"/>
    </location>
</feature>
<evidence type="ECO:0000256" key="1">
    <source>
        <dbReference type="ARBA" id="ARBA00004496"/>
    </source>
</evidence>
<feature type="region of interest" description="Disordered" evidence="7">
    <location>
        <begin position="703"/>
        <end position="748"/>
    </location>
</feature>
<dbReference type="RefSeq" id="XP_044561550.1">
    <property type="nucleotide sequence ID" value="XM_044707514.1"/>
</dbReference>
<dbReference type="PANTHER" id="PTHR21422:SF9">
    <property type="entry name" value="RAB3 GTPASE-ACTIVATING PROTEIN CATALYTIC SUBUNIT"/>
    <property type="match status" value="1"/>
</dbReference>
<feature type="region of interest" description="Disordered" evidence="7">
    <location>
        <begin position="189"/>
        <end position="244"/>
    </location>
</feature>
<comment type="caution">
    <text evidence="9">The sequence shown here is derived from an EMBL/GenBank/DDBJ whole genome shotgun (WGS) entry which is preliminary data.</text>
</comment>
<accession>A0A6A5BIP6</accession>
<reference evidence="9 10" key="1">
    <citation type="journal article" date="2019" name="Sci. Rep.">
        <title>Nanopore sequencing improves the draft genome of the human pathogenic amoeba Naegleria fowleri.</title>
        <authorList>
            <person name="Liechti N."/>
            <person name="Schurch N."/>
            <person name="Bruggmann R."/>
            <person name="Wittwer M."/>
        </authorList>
    </citation>
    <scope>NUCLEOTIDE SEQUENCE [LARGE SCALE GENOMIC DNA]</scope>
    <source>
        <strain evidence="9 10">ATCC 30894</strain>
    </source>
</reference>
<dbReference type="Pfam" id="PF13890">
    <property type="entry name" value="Rab3-GTPase_cat"/>
    <property type="match status" value="1"/>
</dbReference>
<dbReference type="GeneID" id="68111350"/>
<evidence type="ECO:0000256" key="7">
    <source>
        <dbReference type="SAM" id="MobiDB-lite"/>
    </source>
</evidence>
<feature type="region of interest" description="Disordered" evidence="7">
    <location>
        <begin position="13"/>
        <end position="42"/>
    </location>
</feature>
<dbReference type="VEuPathDB" id="AmoebaDB:NF0087940"/>
<dbReference type="OrthoDB" id="17346at2759"/>
<feature type="compositionally biased region" description="Low complexity" evidence="7">
    <location>
        <begin position="731"/>
        <end position="748"/>
    </location>
</feature>
<keyword evidence="6" id="KW-0175">Coiled coil</keyword>
<feature type="domain" description="Rab3GAP catalytic subunit conserved" evidence="8">
    <location>
        <begin position="750"/>
        <end position="885"/>
    </location>
</feature>
<dbReference type="GO" id="GO:0005737">
    <property type="term" value="C:cytoplasm"/>
    <property type="evidence" value="ECO:0007669"/>
    <property type="project" value="UniProtKB-SubCell"/>
</dbReference>
<proteinExistence type="inferred from homology"/>
<feature type="compositionally biased region" description="Acidic residues" evidence="7">
    <location>
        <begin position="703"/>
        <end position="724"/>
    </location>
</feature>
<dbReference type="GO" id="GO:0005096">
    <property type="term" value="F:GTPase activator activity"/>
    <property type="evidence" value="ECO:0007669"/>
    <property type="project" value="UniProtKB-KW"/>
</dbReference>
<dbReference type="EMBL" id="VFQX01000036">
    <property type="protein sequence ID" value="KAF0976837.1"/>
    <property type="molecule type" value="Genomic_DNA"/>
</dbReference>
<evidence type="ECO:0000313" key="10">
    <source>
        <dbReference type="Proteomes" id="UP000444721"/>
    </source>
</evidence>
<name>A0A6A5BIP6_NAEFO</name>
<dbReference type="Proteomes" id="UP000444721">
    <property type="component" value="Unassembled WGS sequence"/>
</dbReference>
<evidence type="ECO:0000256" key="2">
    <source>
        <dbReference type="ARBA" id="ARBA00008856"/>
    </source>
</evidence>
<dbReference type="InterPro" id="IPR026147">
    <property type="entry name" value="Rab3GAP1_conserved"/>
</dbReference>
<evidence type="ECO:0000256" key="3">
    <source>
        <dbReference type="ARBA" id="ARBA00015817"/>
    </source>
</evidence>
<keyword evidence="5" id="KW-0963">Cytoplasm</keyword>
<organism evidence="9 10">
    <name type="scientific">Naegleria fowleri</name>
    <name type="common">Brain eating amoeba</name>
    <dbReference type="NCBI Taxonomy" id="5763"/>
    <lineage>
        <taxon>Eukaryota</taxon>
        <taxon>Discoba</taxon>
        <taxon>Heterolobosea</taxon>
        <taxon>Tetramitia</taxon>
        <taxon>Eutetramitia</taxon>
        <taxon>Vahlkampfiidae</taxon>
        <taxon>Naegleria</taxon>
    </lineage>
</organism>
<feature type="compositionally biased region" description="Polar residues" evidence="7">
    <location>
        <begin position="15"/>
        <end position="42"/>
    </location>
</feature>
<evidence type="ECO:0000256" key="6">
    <source>
        <dbReference type="SAM" id="Coils"/>
    </source>
</evidence>
<dbReference type="VEuPathDB" id="AmoebaDB:FDP41_004132"/>
<dbReference type="InterPro" id="IPR045700">
    <property type="entry name" value="Rab3GAP1"/>
</dbReference>
<dbReference type="AlphaFoldDB" id="A0A6A5BIP6"/>
<dbReference type="VEuPathDB" id="AmoebaDB:NF0087930"/>
<keyword evidence="10" id="KW-1185">Reference proteome</keyword>
<comment type="subcellular location">
    <subcellularLocation>
        <location evidence="1">Cytoplasm</location>
    </subcellularLocation>
</comment>
<dbReference type="VEuPathDB" id="AmoebaDB:NfTy_068850"/>
<dbReference type="OMA" id="SHHLTRW"/>
<keyword evidence="4" id="KW-0343">GTPase activation</keyword>
<dbReference type="PANTHER" id="PTHR21422">
    <property type="entry name" value="RAB3 GTPASE-ACTIVATING PROTEIN CATALYTIC SUBUNIT"/>
    <property type="match status" value="1"/>
</dbReference>
<comment type="similarity">
    <text evidence="2">Belongs to the Rab3-GAP catalytic subunit family.</text>
</comment>